<name>X1F438_9ZZZZ</name>
<dbReference type="EMBL" id="BARU01003474">
    <property type="protein sequence ID" value="GAH24139.1"/>
    <property type="molecule type" value="Genomic_DNA"/>
</dbReference>
<sequence>RFYGSANERVRYAYNLRQSEKVKRQYARLGSWGRFAPEQHEQEIQIKIHQERLDYLWDLSEPLE</sequence>
<comment type="caution">
    <text evidence="1">The sequence shown here is derived from an EMBL/GenBank/DDBJ whole genome shotgun (WGS) entry which is preliminary data.</text>
</comment>
<protein>
    <submittedName>
        <fullName evidence="1">Uncharacterized protein</fullName>
    </submittedName>
</protein>
<reference evidence="1" key="1">
    <citation type="journal article" date="2014" name="Front. Microbiol.">
        <title>High frequency of phylogenetically diverse reductive dehalogenase-homologous genes in deep subseafloor sedimentary metagenomes.</title>
        <authorList>
            <person name="Kawai M."/>
            <person name="Futagami T."/>
            <person name="Toyoda A."/>
            <person name="Takaki Y."/>
            <person name="Nishi S."/>
            <person name="Hori S."/>
            <person name="Arai W."/>
            <person name="Tsubouchi T."/>
            <person name="Morono Y."/>
            <person name="Uchiyama I."/>
            <person name="Ito T."/>
            <person name="Fujiyama A."/>
            <person name="Inagaki F."/>
            <person name="Takami H."/>
        </authorList>
    </citation>
    <scope>NUCLEOTIDE SEQUENCE</scope>
    <source>
        <strain evidence="1">Expedition CK06-06</strain>
    </source>
</reference>
<gene>
    <name evidence="1" type="ORF">S03H2_07505</name>
</gene>
<proteinExistence type="predicted"/>
<evidence type="ECO:0000313" key="1">
    <source>
        <dbReference type="EMBL" id="GAH24139.1"/>
    </source>
</evidence>
<accession>X1F438</accession>
<dbReference type="AlphaFoldDB" id="X1F438"/>
<feature type="non-terminal residue" evidence="1">
    <location>
        <position position="1"/>
    </location>
</feature>
<organism evidence="1">
    <name type="scientific">marine sediment metagenome</name>
    <dbReference type="NCBI Taxonomy" id="412755"/>
    <lineage>
        <taxon>unclassified sequences</taxon>
        <taxon>metagenomes</taxon>
        <taxon>ecological metagenomes</taxon>
    </lineage>
</organism>